<evidence type="ECO:0000313" key="4">
    <source>
        <dbReference type="EMBL" id="RVW02236.1"/>
    </source>
</evidence>
<accession>A0A438AU56</accession>
<dbReference type="InterPro" id="IPR026004">
    <property type="entry name" value="Septum_form"/>
</dbReference>
<organism evidence="4 5">
    <name type="scientific">Rhodococcus xishaensis</name>
    <dbReference type="NCBI Taxonomy" id="2487364"/>
    <lineage>
        <taxon>Bacteria</taxon>
        <taxon>Bacillati</taxon>
        <taxon>Actinomycetota</taxon>
        <taxon>Actinomycetes</taxon>
        <taxon>Mycobacteriales</taxon>
        <taxon>Nocardiaceae</taxon>
        <taxon>Rhodococcus</taxon>
    </lineage>
</organism>
<feature type="region of interest" description="Disordered" evidence="1">
    <location>
        <begin position="332"/>
        <end position="361"/>
    </location>
</feature>
<dbReference type="AlphaFoldDB" id="A0A438AU56"/>
<feature type="domain" description="Septum formation-related" evidence="3">
    <location>
        <begin position="83"/>
        <end position="305"/>
    </location>
</feature>
<evidence type="ECO:0000313" key="5">
    <source>
        <dbReference type="Proteomes" id="UP000283479"/>
    </source>
</evidence>
<proteinExistence type="predicted"/>
<protein>
    <recommendedName>
        <fullName evidence="3">Septum formation-related domain-containing protein</fullName>
    </recommendedName>
</protein>
<dbReference type="EMBL" id="RKLO01000004">
    <property type="protein sequence ID" value="RVW02236.1"/>
    <property type="molecule type" value="Genomic_DNA"/>
</dbReference>
<name>A0A438AU56_9NOCA</name>
<evidence type="ECO:0000256" key="1">
    <source>
        <dbReference type="SAM" id="MobiDB-lite"/>
    </source>
</evidence>
<gene>
    <name evidence="4" type="ORF">EGT50_12075</name>
</gene>
<feature type="transmembrane region" description="Helical" evidence="2">
    <location>
        <begin position="30"/>
        <end position="52"/>
    </location>
</feature>
<keyword evidence="2" id="KW-1133">Transmembrane helix</keyword>
<evidence type="ECO:0000256" key="2">
    <source>
        <dbReference type="SAM" id="Phobius"/>
    </source>
</evidence>
<dbReference type="OrthoDB" id="4266126at2"/>
<feature type="region of interest" description="Disordered" evidence="1">
    <location>
        <begin position="1"/>
        <end position="22"/>
    </location>
</feature>
<reference evidence="4 5" key="1">
    <citation type="submission" date="2018-11" db="EMBL/GenBank/DDBJ databases">
        <title>Rhodococcus spongicola sp. nov. and Rhodococcus xishaensis sp. nov. from marine sponges.</title>
        <authorList>
            <person name="Li L."/>
            <person name="Lin H.W."/>
        </authorList>
    </citation>
    <scope>NUCLEOTIDE SEQUENCE [LARGE SCALE GENOMIC DNA]</scope>
    <source>
        <strain evidence="4 5">LHW51113</strain>
    </source>
</reference>
<evidence type="ECO:0000259" key="3">
    <source>
        <dbReference type="Pfam" id="PF13845"/>
    </source>
</evidence>
<keyword evidence="2" id="KW-0472">Membrane</keyword>
<keyword evidence="5" id="KW-1185">Reference proteome</keyword>
<dbReference type="Proteomes" id="UP000283479">
    <property type="component" value="Unassembled WGS sequence"/>
</dbReference>
<dbReference type="RefSeq" id="WP_127954791.1">
    <property type="nucleotide sequence ID" value="NZ_RKLO01000004.1"/>
</dbReference>
<keyword evidence="2" id="KW-0812">Transmembrane</keyword>
<comment type="caution">
    <text evidence="4">The sequence shown here is derived from an EMBL/GenBank/DDBJ whole genome shotgun (WGS) entry which is preliminary data.</text>
</comment>
<dbReference type="Pfam" id="PF13845">
    <property type="entry name" value="Septum_form"/>
    <property type="match status" value="1"/>
</dbReference>
<sequence length="361" mass="37761">MSQDETEPTSQSAEQPKRRRHLPAPVARRALALVAIGALLAAGATIFLSGGFDRGQNLATPSAKVGPQATAAVAGEAFGSAGAGDCLAWSEPDASDLEKVDCVQTHQFEVARDIDLSAYPGVEFGPGSRFPGVLRFSELRDDYCAPAVNNYLNGRFDPKGKFSVGLINPGEAGWAAGERTIRCGLQFSGVTGTSLPIKGEVAEQDQSKVWDVDTCIGLSQGVPSDPVDCTQPHAFEVVGVVDMASQFPGGMPSVEDQDELLEKACTDASTDYLGSPEALRDKTLTLFWDNLDLDSWLVGSRKINCSIGKEIDGNGFATIVGSAKGDILIDGQAPVPPPPIGSRALPTPLPGAEPLLSIPGA</sequence>